<comment type="similarity">
    <text evidence="2">Belongs to the CDP-glycerol glycerophosphotransferase family.</text>
</comment>
<dbReference type="RefSeq" id="WP_184954028.1">
    <property type="nucleotide sequence ID" value="NZ_BOMC01000067.1"/>
</dbReference>
<dbReference type="SUPFAM" id="SSF53448">
    <property type="entry name" value="Nucleotide-diphospho-sugar transferases"/>
    <property type="match status" value="1"/>
</dbReference>
<dbReference type="InterPro" id="IPR043148">
    <property type="entry name" value="TagF_C"/>
</dbReference>
<dbReference type="PANTHER" id="PTHR37316">
    <property type="entry name" value="TEICHOIC ACID GLYCEROL-PHOSPHATE PRIMASE"/>
    <property type="match status" value="1"/>
</dbReference>
<evidence type="ECO:0000256" key="2">
    <source>
        <dbReference type="ARBA" id="ARBA00010488"/>
    </source>
</evidence>
<dbReference type="InterPro" id="IPR029044">
    <property type="entry name" value="Nucleotide-diphossugar_trans"/>
</dbReference>
<dbReference type="EC" id="2.7.8.12" evidence="9"/>
<evidence type="ECO:0000256" key="5">
    <source>
        <dbReference type="ARBA" id="ARBA00022944"/>
    </source>
</evidence>
<feature type="compositionally biased region" description="Basic and acidic residues" evidence="7">
    <location>
        <begin position="462"/>
        <end position="472"/>
    </location>
</feature>
<dbReference type="Pfam" id="PF00535">
    <property type="entry name" value="Glycos_transf_2"/>
    <property type="match status" value="1"/>
</dbReference>
<comment type="subcellular location">
    <subcellularLocation>
        <location evidence="1">Cell membrane</location>
        <topology evidence="1">Peripheral membrane protein</topology>
    </subcellularLocation>
</comment>
<dbReference type="Gene3D" id="3.40.50.12580">
    <property type="match status" value="1"/>
</dbReference>
<dbReference type="InterPro" id="IPR007554">
    <property type="entry name" value="Glycerophosphate_synth"/>
</dbReference>
<keyword evidence="5" id="KW-0777">Teichoic acid biosynthesis</keyword>
<keyword evidence="4 9" id="KW-0808">Transferase</keyword>
<accession>A0A7W7G4W2</accession>
<dbReference type="EMBL" id="JACHMF010000001">
    <property type="protein sequence ID" value="MBB4695710.1"/>
    <property type="molecule type" value="Genomic_DNA"/>
</dbReference>
<name>A0A7W7G4W2_9ACTN</name>
<dbReference type="GO" id="GO:0019350">
    <property type="term" value="P:teichoic acid biosynthetic process"/>
    <property type="evidence" value="ECO:0007669"/>
    <property type="project" value="UniProtKB-KW"/>
</dbReference>
<feature type="domain" description="Glycosyltransferase 2-like" evidence="8">
    <location>
        <begin position="5"/>
        <end position="127"/>
    </location>
</feature>
<evidence type="ECO:0000313" key="10">
    <source>
        <dbReference type="Proteomes" id="UP000542742"/>
    </source>
</evidence>
<evidence type="ECO:0000256" key="7">
    <source>
        <dbReference type="SAM" id="MobiDB-lite"/>
    </source>
</evidence>
<dbReference type="GO" id="GO:0047355">
    <property type="term" value="F:CDP-glycerol glycerophosphotransferase activity"/>
    <property type="evidence" value="ECO:0007669"/>
    <property type="project" value="UniProtKB-EC"/>
</dbReference>
<comment type="caution">
    <text evidence="9">The sequence shown here is derived from an EMBL/GenBank/DDBJ whole genome shotgun (WGS) entry which is preliminary data.</text>
</comment>
<dbReference type="GO" id="GO:0005886">
    <property type="term" value="C:plasma membrane"/>
    <property type="evidence" value="ECO:0007669"/>
    <property type="project" value="UniProtKB-SubCell"/>
</dbReference>
<dbReference type="Gene3D" id="3.90.550.10">
    <property type="entry name" value="Spore Coat Polysaccharide Biosynthesis Protein SpsA, Chain A"/>
    <property type="match status" value="1"/>
</dbReference>
<evidence type="ECO:0000256" key="4">
    <source>
        <dbReference type="ARBA" id="ARBA00022679"/>
    </source>
</evidence>
<evidence type="ECO:0000256" key="3">
    <source>
        <dbReference type="ARBA" id="ARBA00022475"/>
    </source>
</evidence>
<dbReference type="FunFam" id="3.90.550.10:FF:000196">
    <property type="entry name" value="Glycosyl transferase"/>
    <property type="match status" value="1"/>
</dbReference>
<evidence type="ECO:0000256" key="6">
    <source>
        <dbReference type="ARBA" id="ARBA00023136"/>
    </source>
</evidence>
<dbReference type="AlphaFoldDB" id="A0A7W7G4W2"/>
<evidence type="ECO:0000259" key="8">
    <source>
        <dbReference type="Pfam" id="PF00535"/>
    </source>
</evidence>
<evidence type="ECO:0000256" key="1">
    <source>
        <dbReference type="ARBA" id="ARBA00004202"/>
    </source>
</evidence>
<dbReference type="InterPro" id="IPR001173">
    <property type="entry name" value="Glyco_trans_2-like"/>
</dbReference>
<protein>
    <submittedName>
        <fullName evidence="9">CDP-glycerol glycerophosphotransferase</fullName>
        <ecNumber evidence="9">2.7.8.12</ecNumber>
    </submittedName>
</protein>
<reference evidence="9 10" key="1">
    <citation type="submission" date="2020-08" db="EMBL/GenBank/DDBJ databases">
        <title>Sequencing the genomes of 1000 actinobacteria strains.</title>
        <authorList>
            <person name="Klenk H.-P."/>
        </authorList>
    </citation>
    <scope>NUCLEOTIDE SEQUENCE [LARGE SCALE GENOMIC DNA]</scope>
    <source>
        <strain evidence="9 10">DSM 45518</strain>
    </source>
</reference>
<dbReference type="Proteomes" id="UP000542742">
    <property type="component" value="Unassembled WGS sequence"/>
</dbReference>
<organism evidence="9 10">
    <name type="scientific">Paractinoplanes abujensis</name>
    <dbReference type="NCBI Taxonomy" id="882441"/>
    <lineage>
        <taxon>Bacteria</taxon>
        <taxon>Bacillati</taxon>
        <taxon>Actinomycetota</taxon>
        <taxon>Actinomycetes</taxon>
        <taxon>Micromonosporales</taxon>
        <taxon>Micromonosporaceae</taxon>
        <taxon>Paractinoplanes</taxon>
    </lineage>
</organism>
<keyword evidence="6" id="KW-0472">Membrane</keyword>
<sequence length="717" mass="80880">MTFLSIVLPVYKVQGYLRQCLDSLLSQSFTDFEVVAVDDRSPDYSGAILAEYAARDPRVRVVTAPENLGLGRARNLGLDHATGEYVWFVDSDDWLSPGSLAAVAARLRSTGADLLIVGWDRVHWDGRVQAGTAGRALAEAPEVFSVEQWPRVLNILHVAWNKVVRREFLLRLGFVFEAGWYEDVSFSFPVMLAAPRISTLPRTCVHYRQRRTGAITRTVGDRHFEVFDHWDHAMALATKYASPTDEVRGLLFRRMIWHFLRVLRHDARVPRDSRARFFARMHEMYAKYLPPAGYPMPGGGEGVRYRMVSRGSYGPMRLFDFAIGRARRAKRLVRRAGGVVKRRARQAVGHLYYRAQLRLPVDRQLALYAAYWYRGVGCNPAAIAGKAAELAPGVRHLWVVSPARAASLPPGTEHVVAGTLPYYRALARARYLINNVNWPHRMVKRRGTTHVMTHHGTPLKKMGADQVDHPAGVRDQDFRGQMRRADRWDFSLTANAHTTIAWESAYPTSYETLEVGYPRNDRLARATAADSAAVRDQLGIPAGRRVVLYMPTHREWLPAGHQVLDVERLAQVLGPDTTLLVRKHYFSADTELPTGGTVVDVSEHPVVEDLYLAADVLLTDYSSAMFDFAVLDRPIVVFAPDWPVYRDVRGTYFDLLAEPPGAVATDFVTLSDLFRSGAYADETAQVARSAFRERFCYLDDGRAAERVVRRIFLDEKA</sequence>
<dbReference type="Pfam" id="PF04464">
    <property type="entry name" value="Glyphos_transf"/>
    <property type="match status" value="1"/>
</dbReference>
<proteinExistence type="inferred from homology"/>
<dbReference type="CDD" id="cd00761">
    <property type="entry name" value="Glyco_tranf_GTA_type"/>
    <property type="match status" value="1"/>
</dbReference>
<dbReference type="InterPro" id="IPR043149">
    <property type="entry name" value="TagF_N"/>
</dbReference>
<feature type="region of interest" description="Disordered" evidence="7">
    <location>
        <begin position="453"/>
        <end position="472"/>
    </location>
</feature>
<dbReference type="PANTHER" id="PTHR37316:SF3">
    <property type="entry name" value="TEICHOIC ACID GLYCEROL-PHOSPHATE TRANSFERASE"/>
    <property type="match status" value="1"/>
</dbReference>
<dbReference type="Gene3D" id="3.40.50.11820">
    <property type="match status" value="1"/>
</dbReference>
<keyword evidence="10" id="KW-1185">Reference proteome</keyword>
<keyword evidence="3" id="KW-1003">Cell membrane</keyword>
<evidence type="ECO:0000313" key="9">
    <source>
        <dbReference type="EMBL" id="MBB4695710.1"/>
    </source>
</evidence>
<dbReference type="InterPro" id="IPR051612">
    <property type="entry name" value="Teichoic_Acid_Biosynth"/>
</dbReference>
<gene>
    <name evidence="9" type="ORF">BKA14_005858</name>
</gene>
<dbReference type="SUPFAM" id="SSF53756">
    <property type="entry name" value="UDP-Glycosyltransferase/glycogen phosphorylase"/>
    <property type="match status" value="1"/>
</dbReference>